<feature type="region of interest" description="Disordered" evidence="1">
    <location>
        <begin position="49"/>
        <end position="69"/>
    </location>
</feature>
<feature type="domain" description="N-acetyltransferase" evidence="2">
    <location>
        <begin position="262"/>
        <end position="398"/>
    </location>
</feature>
<dbReference type="GeneID" id="80516919"/>
<name>A0A6N1NV90_9VIRU</name>
<feature type="region of interest" description="Disordered" evidence="1">
    <location>
        <begin position="154"/>
        <end position="204"/>
    </location>
</feature>
<reference evidence="3" key="1">
    <citation type="submission" date="2017-06" db="EMBL/GenBank/DDBJ databases">
        <authorList>
            <person name="Assis F.L."/>
            <person name="Abrahao J.S."/>
            <person name="Silva L."/>
            <person name="Khalil J.B."/>
            <person name="Rodrigues R."/>
            <person name="Silva L.S."/>
            <person name="Boratto P."/>
            <person name="Andrade M."/>
            <person name="Kroon E.G."/>
            <person name="Ribeiro B."/>
            <person name="Bergier I."/>
            <person name="Seligmann H."/>
            <person name="Ghigo E."/>
            <person name="Colson P."/>
            <person name="Levasseur A."/>
            <person name="Raoult D."/>
            <person name="Scola B.L."/>
        </authorList>
    </citation>
    <scope>NUCLEOTIDE SEQUENCE</scope>
    <source>
        <strain evidence="3">Deep ocean</strain>
    </source>
</reference>
<dbReference type="SUPFAM" id="SSF55729">
    <property type="entry name" value="Acyl-CoA N-acyltransferases (Nat)"/>
    <property type="match status" value="1"/>
</dbReference>
<keyword evidence="3" id="KW-0808">Transferase</keyword>
<accession>A0A6N1NV90</accession>
<dbReference type="Gene3D" id="3.40.630.30">
    <property type="match status" value="1"/>
</dbReference>
<evidence type="ECO:0000259" key="2">
    <source>
        <dbReference type="PROSITE" id="PS51186"/>
    </source>
</evidence>
<feature type="compositionally biased region" description="Basic residues" evidence="1">
    <location>
        <begin position="168"/>
        <end position="188"/>
    </location>
</feature>
<protein>
    <submittedName>
        <fullName evidence="3">Putative N-acetyl transferase</fullName>
    </submittedName>
</protein>
<evidence type="ECO:0000313" key="3">
    <source>
        <dbReference type="EMBL" id="QKU33621.1"/>
    </source>
</evidence>
<dbReference type="KEGG" id="vg:80516919"/>
<proteinExistence type="predicted"/>
<reference evidence="3" key="2">
    <citation type="journal article" date="2018" name="Nat. Commun.">
        <title>Tailed giant Tupanvirus possesses the most complete translational apparatus of the known virosphere.</title>
        <authorList>
            <person name="Abrahao J."/>
            <person name="Silva L."/>
            <person name="Silva L.S."/>
            <person name="Khalil J.Y.B."/>
            <person name="Rodrigues R."/>
            <person name="Arantes T."/>
            <person name="Assis F."/>
            <person name="Boratto P."/>
            <person name="Andrade M."/>
            <person name="Kroon E.G."/>
            <person name="Ribeiro B."/>
            <person name="Bergier I."/>
            <person name="Seligmann H."/>
            <person name="Ghigo E."/>
            <person name="Colson P."/>
            <person name="Levasseur A."/>
            <person name="Kroemer G."/>
            <person name="Raoult D."/>
            <person name="La Scola B."/>
        </authorList>
    </citation>
    <scope>NUCLEOTIDE SEQUENCE [LARGE SCALE GENOMIC DNA]</scope>
    <source>
        <strain evidence="3">Deep ocean</strain>
    </source>
</reference>
<evidence type="ECO:0000256" key="1">
    <source>
        <dbReference type="SAM" id="MobiDB-lite"/>
    </source>
</evidence>
<dbReference type="InterPro" id="IPR016181">
    <property type="entry name" value="Acyl_CoA_acyltransferase"/>
</dbReference>
<organism evidence="3">
    <name type="scientific">Tupanvirus deep ocean</name>
    <dbReference type="NCBI Taxonomy" id="2126984"/>
    <lineage>
        <taxon>Viruses</taxon>
        <taxon>Varidnaviria</taxon>
        <taxon>Bamfordvirae</taxon>
        <taxon>Nucleocytoviricota</taxon>
        <taxon>Megaviricetes</taxon>
        <taxon>Imitervirales</taxon>
        <taxon>Mimiviridae</taxon>
        <taxon>Megamimivirinae</taxon>
        <taxon>Tupanvirus</taxon>
        <taxon>Tupanvirus altamarinense</taxon>
    </lineage>
</organism>
<dbReference type="PROSITE" id="PS51186">
    <property type="entry name" value="GNAT"/>
    <property type="match status" value="1"/>
</dbReference>
<dbReference type="InterPro" id="IPR043905">
    <property type="entry name" value="DUF5771"/>
</dbReference>
<sequence length="398" mass="46311">MSKRSDKTKCGPGEILRKGFTRKGFHRNEFTRKDGIVVPSTYIPETKVPPTCVPDLGKPGRGKKTLPPPDDILHLSSYGYSIHKPETVRRAALRAAAKDYDILLVLRRLNLLRNYQPIPENKEIFSKDVEFMKDMYDPYRKTKRAPAYDVWKDPDDLERWRNPNNRNLRNKQKNKTNSKSKSKSKSNKQKGGSPPMFFDPMTSDINETSETSDIVVNNVELPETRVVEVNTIIDRHKVCDQEGKCGVRNLVYEMHEVDGKQVLYYTIGEKDADEILELDKLYLDSKRDLESVLQTIRNNRGLLIGIKVDDKLQGYCQYEPRDNMEVKIVWFCANKGYGTPLYTFMEKYFMLNDYTRVILVVSLEGTYSVRRINFWNSMGFTTYETLPNDKKLHMEKYI</sequence>
<dbReference type="InterPro" id="IPR000182">
    <property type="entry name" value="GNAT_dom"/>
</dbReference>
<dbReference type="GO" id="GO:0016747">
    <property type="term" value="F:acyltransferase activity, transferring groups other than amino-acyl groups"/>
    <property type="evidence" value="ECO:0007669"/>
    <property type="project" value="InterPro"/>
</dbReference>
<dbReference type="Pfam" id="PF19075">
    <property type="entry name" value="DUF5771"/>
    <property type="match status" value="1"/>
</dbReference>
<dbReference type="RefSeq" id="YP_010780228.1">
    <property type="nucleotide sequence ID" value="NC_075038.1"/>
</dbReference>
<dbReference type="EMBL" id="MF405918">
    <property type="protein sequence ID" value="QKU33621.1"/>
    <property type="molecule type" value="Genomic_DNA"/>
</dbReference>